<dbReference type="AlphaFoldDB" id="A0A1G9U5A7"/>
<dbReference type="Pfam" id="PF01475">
    <property type="entry name" value="FUR"/>
    <property type="match status" value="1"/>
</dbReference>
<dbReference type="EMBL" id="FNHZ01000001">
    <property type="protein sequence ID" value="SDM55068.1"/>
    <property type="molecule type" value="Genomic_DNA"/>
</dbReference>
<dbReference type="InterPro" id="IPR036390">
    <property type="entry name" value="WH_DNA-bd_sf"/>
</dbReference>
<keyword evidence="2" id="KW-1185">Reference proteome</keyword>
<dbReference type="Gene3D" id="1.10.10.10">
    <property type="entry name" value="Winged helix-like DNA-binding domain superfamily/Winged helix DNA-binding domain"/>
    <property type="match status" value="1"/>
</dbReference>
<sequence>MLDNLAKKKELEMGFTRTQMQKDMVLSLLKERGCRITKQRKMLLDVILEENCTCCKEIYYKASKRDPKIGSATVYRMVNVLEEIGAINRGNMYKVSCGSCSYENACTIELNDATVISLSAKKWNDIIETGLKACGYITEQKISNVQATQLVFEN</sequence>
<organism evidence="1 2">
    <name type="scientific">Lachnospira pectinoschiza</name>
    <dbReference type="NCBI Taxonomy" id="28052"/>
    <lineage>
        <taxon>Bacteria</taxon>
        <taxon>Bacillati</taxon>
        <taxon>Bacillota</taxon>
        <taxon>Clostridia</taxon>
        <taxon>Lachnospirales</taxon>
        <taxon>Lachnospiraceae</taxon>
        <taxon>Lachnospira</taxon>
    </lineage>
</organism>
<accession>A0A1G9U5A7</accession>
<dbReference type="InterPro" id="IPR036388">
    <property type="entry name" value="WH-like_DNA-bd_sf"/>
</dbReference>
<evidence type="ECO:0000313" key="2">
    <source>
        <dbReference type="Proteomes" id="UP000187651"/>
    </source>
</evidence>
<proteinExistence type="predicted"/>
<dbReference type="Proteomes" id="UP000187651">
    <property type="component" value="Unassembled WGS sequence"/>
</dbReference>
<evidence type="ECO:0000313" key="1">
    <source>
        <dbReference type="EMBL" id="SDM55068.1"/>
    </source>
</evidence>
<gene>
    <name evidence="1" type="ORF">SAMN05216544_0619</name>
</gene>
<dbReference type="SUPFAM" id="SSF46785">
    <property type="entry name" value="Winged helix' DNA-binding domain"/>
    <property type="match status" value="1"/>
</dbReference>
<dbReference type="GO" id="GO:0003700">
    <property type="term" value="F:DNA-binding transcription factor activity"/>
    <property type="evidence" value="ECO:0007669"/>
    <property type="project" value="InterPro"/>
</dbReference>
<name>A0A1G9U5A7_9FIRM</name>
<protein>
    <submittedName>
        <fullName evidence="1">Fur family transcriptional regulator, ferric uptake regulator</fullName>
    </submittedName>
</protein>
<dbReference type="InterPro" id="IPR002481">
    <property type="entry name" value="FUR"/>
</dbReference>
<reference evidence="2" key="1">
    <citation type="submission" date="2016-10" db="EMBL/GenBank/DDBJ databases">
        <authorList>
            <person name="Varghese N."/>
            <person name="Submissions S."/>
        </authorList>
    </citation>
    <scope>NUCLEOTIDE SEQUENCE [LARGE SCALE GENOMIC DNA]</scope>
    <source>
        <strain evidence="2">M83</strain>
    </source>
</reference>